<dbReference type="AlphaFoldDB" id="A0A6C0IKW3"/>
<keyword evidence="1" id="KW-0472">Membrane</keyword>
<accession>A0A6C0IKW3</accession>
<proteinExistence type="predicted"/>
<evidence type="ECO:0000313" key="2">
    <source>
        <dbReference type="EMBL" id="QHT93612.1"/>
    </source>
</evidence>
<feature type="transmembrane region" description="Helical" evidence="1">
    <location>
        <begin position="20"/>
        <end position="42"/>
    </location>
</feature>
<reference evidence="2" key="1">
    <citation type="journal article" date="2020" name="Nature">
        <title>Giant virus diversity and host interactions through global metagenomics.</title>
        <authorList>
            <person name="Schulz F."/>
            <person name="Roux S."/>
            <person name="Paez-Espino D."/>
            <person name="Jungbluth S."/>
            <person name="Walsh D.A."/>
            <person name="Denef V.J."/>
            <person name="McMahon K.D."/>
            <person name="Konstantinidis K.T."/>
            <person name="Eloe-Fadrosh E.A."/>
            <person name="Kyrpides N.C."/>
            <person name="Woyke T."/>
        </authorList>
    </citation>
    <scope>NUCLEOTIDE SEQUENCE</scope>
    <source>
        <strain evidence="2">GVMAG-M-3300024252-29</strain>
    </source>
</reference>
<keyword evidence="1" id="KW-0812">Transmembrane</keyword>
<organism evidence="2">
    <name type="scientific">viral metagenome</name>
    <dbReference type="NCBI Taxonomy" id="1070528"/>
    <lineage>
        <taxon>unclassified sequences</taxon>
        <taxon>metagenomes</taxon>
        <taxon>organismal metagenomes</taxon>
    </lineage>
</organism>
<name>A0A6C0IKW3_9ZZZZ</name>
<sequence length="178" mass="20076">MFEFKLNQTLIDIKILGREIKLSVIKVILIVILLWVISAFVLCSCCTYTLTDVIDLAYDKVLQLLGDNNEVSLRIQNIHDKKCACDSPWYSPCVVWGNKQIKEDSCNKEGSCEDNAYIKGANEKESSLKKCGTSDCANKCKDVKKEKIDPTSGEVQNLTMDGKFTESFYTRGGNRFTH</sequence>
<keyword evidence="1" id="KW-1133">Transmembrane helix</keyword>
<protein>
    <submittedName>
        <fullName evidence="2">Uncharacterized protein</fullName>
    </submittedName>
</protein>
<evidence type="ECO:0000256" key="1">
    <source>
        <dbReference type="SAM" id="Phobius"/>
    </source>
</evidence>
<dbReference type="EMBL" id="MN740209">
    <property type="protein sequence ID" value="QHT93612.1"/>
    <property type="molecule type" value="Genomic_DNA"/>
</dbReference>